<dbReference type="EMBL" id="JACBYR010000001">
    <property type="protein sequence ID" value="NYE84530.1"/>
    <property type="molecule type" value="Genomic_DNA"/>
</dbReference>
<dbReference type="PROSITE" id="PS50198">
    <property type="entry name" value="PPIC_PPIASE_2"/>
    <property type="match status" value="1"/>
</dbReference>
<dbReference type="Pfam" id="PF13616">
    <property type="entry name" value="Rotamase_3"/>
    <property type="match status" value="1"/>
</dbReference>
<dbReference type="InterPro" id="IPR052029">
    <property type="entry name" value="PpiD_chaperone"/>
</dbReference>
<dbReference type="AlphaFoldDB" id="A0A7Y9IWS2"/>
<evidence type="ECO:0000256" key="1">
    <source>
        <dbReference type="ARBA" id="ARBA00004382"/>
    </source>
</evidence>
<dbReference type="PANTHER" id="PTHR47529:SF1">
    <property type="entry name" value="PERIPLASMIC CHAPERONE PPID"/>
    <property type="match status" value="1"/>
</dbReference>
<sequence length="642" mass="69872">MFETIRNHRRWMQFVLLLLILPSFVFVGVQGYSSFMNNDKSLAKVDGEAVSQQEYDAAVRSRLDQLRSMMGPQFDPAAFDTPVMRKAVLDELINTRLIATEASKAHFSASDERLRDTIQAIPAVQEDGRFSNTRYREALAAQGMTPVMFESQLRRDLSLQQVLAPVAESVIMPSSVLDRLIAIATERRQVQTLSINTSTYLPQVKISDADVKTFYDANRRAFELPERVDAQYVVLDQNAVTSKISVSDADVQSFYDQNQARFRQEEQRRASHILITVDSGASAADREAARKKADDLAAQVKAPGADFAKLARANSQDPGSAANGGDLDWFGKGQMVKAFEDAAFGLKNGEISGVVPTDYGFHIIKLTGVRPAVVKPLAEVKSQIQTEVRQQQAARQFAAAAEQFTNLVYEQSDTLEPAAGKFGLKLQTAEGVTRTAPPQAPNAAADIRSNPKVLQALFSEEVLKEKRNSGVIELAPNTLVAVRAAKYQPATVRPLADVSSQITNQLKQQKAAEMARAAGETRLKALQAADSQTGFAPAVTVARNAPQGMPSTVLGAVMRAPTDKLPTFVGVSTGDAYVIARVSKVEAAPRPATNVVENEKSTLDRRYAQAEQLAVLQALRDKYGVKLTADGTALTTVTTAQP</sequence>
<evidence type="ECO:0000256" key="11">
    <source>
        <dbReference type="PROSITE-ProRule" id="PRU00278"/>
    </source>
</evidence>
<keyword evidence="11" id="KW-0697">Rotamase</keyword>
<proteinExistence type="inferred from homology"/>
<evidence type="ECO:0000256" key="9">
    <source>
        <dbReference type="ARBA" id="ARBA00040743"/>
    </source>
</evidence>
<comment type="subcellular location">
    <subcellularLocation>
        <location evidence="1">Cell inner membrane</location>
        <topology evidence="1">Single-pass type II membrane protein</topology>
        <orientation evidence="1">Periplasmic side</orientation>
    </subcellularLocation>
</comment>
<feature type="domain" description="PpiC" evidence="12">
    <location>
        <begin position="265"/>
        <end position="368"/>
    </location>
</feature>
<keyword evidence="7" id="KW-0143">Chaperone</keyword>
<keyword evidence="5" id="KW-1133">Transmembrane helix</keyword>
<protein>
    <recommendedName>
        <fullName evidence="9">Periplasmic chaperone PpiD</fullName>
    </recommendedName>
    <alternativeName>
        <fullName evidence="10">Periplasmic folding chaperone</fullName>
    </alternativeName>
</protein>
<keyword evidence="2" id="KW-1003">Cell membrane</keyword>
<dbReference type="RefSeq" id="WP_179588206.1">
    <property type="nucleotide sequence ID" value="NZ_JACBYR010000001.1"/>
</dbReference>
<dbReference type="GO" id="GO:0005886">
    <property type="term" value="C:plasma membrane"/>
    <property type="evidence" value="ECO:0007669"/>
    <property type="project" value="UniProtKB-SubCell"/>
</dbReference>
<evidence type="ECO:0000313" key="13">
    <source>
        <dbReference type="EMBL" id="NYE84530.1"/>
    </source>
</evidence>
<evidence type="ECO:0000256" key="10">
    <source>
        <dbReference type="ARBA" id="ARBA00042775"/>
    </source>
</evidence>
<organism evidence="13 14">
    <name type="scientific">Pigmentiphaga litoralis</name>
    <dbReference type="NCBI Taxonomy" id="516702"/>
    <lineage>
        <taxon>Bacteria</taxon>
        <taxon>Pseudomonadati</taxon>
        <taxon>Pseudomonadota</taxon>
        <taxon>Betaproteobacteria</taxon>
        <taxon>Burkholderiales</taxon>
        <taxon>Alcaligenaceae</taxon>
        <taxon>Pigmentiphaga</taxon>
    </lineage>
</organism>
<dbReference type="SUPFAM" id="SSF54534">
    <property type="entry name" value="FKBP-like"/>
    <property type="match status" value="1"/>
</dbReference>
<evidence type="ECO:0000259" key="12">
    <source>
        <dbReference type="PROSITE" id="PS50198"/>
    </source>
</evidence>
<comment type="caution">
    <text evidence="13">The sequence shown here is derived from an EMBL/GenBank/DDBJ whole genome shotgun (WGS) entry which is preliminary data.</text>
</comment>
<evidence type="ECO:0000256" key="8">
    <source>
        <dbReference type="ARBA" id="ARBA00038408"/>
    </source>
</evidence>
<keyword evidence="6" id="KW-0472">Membrane</keyword>
<dbReference type="Gene3D" id="3.10.50.40">
    <property type="match status" value="1"/>
</dbReference>
<evidence type="ECO:0000256" key="6">
    <source>
        <dbReference type="ARBA" id="ARBA00023136"/>
    </source>
</evidence>
<dbReference type="InterPro" id="IPR027304">
    <property type="entry name" value="Trigger_fact/SurA_dom_sf"/>
</dbReference>
<accession>A0A7Y9IWS2</accession>
<name>A0A7Y9IWS2_9BURK</name>
<dbReference type="PANTHER" id="PTHR47529">
    <property type="entry name" value="PEPTIDYL-PROLYL CIS-TRANS ISOMERASE D"/>
    <property type="match status" value="1"/>
</dbReference>
<evidence type="ECO:0000256" key="2">
    <source>
        <dbReference type="ARBA" id="ARBA00022475"/>
    </source>
</evidence>
<evidence type="ECO:0000256" key="4">
    <source>
        <dbReference type="ARBA" id="ARBA00022692"/>
    </source>
</evidence>
<dbReference type="Pfam" id="PF13624">
    <property type="entry name" value="SurA_N_3"/>
    <property type="match status" value="1"/>
</dbReference>
<dbReference type="InterPro" id="IPR000297">
    <property type="entry name" value="PPIase_PpiC"/>
</dbReference>
<evidence type="ECO:0000256" key="7">
    <source>
        <dbReference type="ARBA" id="ARBA00023186"/>
    </source>
</evidence>
<dbReference type="Gene3D" id="1.10.4030.10">
    <property type="entry name" value="Porin chaperone SurA, peptide-binding domain"/>
    <property type="match status" value="1"/>
</dbReference>
<gene>
    <name evidence="13" type="ORF">FHW18_003801</name>
</gene>
<keyword evidence="3" id="KW-0997">Cell inner membrane</keyword>
<evidence type="ECO:0000313" key="14">
    <source>
        <dbReference type="Proteomes" id="UP000542125"/>
    </source>
</evidence>
<comment type="similarity">
    <text evidence="8">Belongs to the PpiD chaperone family.</text>
</comment>
<dbReference type="InterPro" id="IPR046357">
    <property type="entry name" value="PPIase_dom_sf"/>
</dbReference>
<dbReference type="SUPFAM" id="SSF109998">
    <property type="entry name" value="Triger factor/SurA peptide-binding domain-like"/>
    <property type="match status" value="1"/>
</dbReference>
<evidence type="ECO:0000256" key="3">
    <source>
        <dbReference type="ARBA" id="ARBA00022519"/>
    </source>
</evidence>
<dbReference type="Proteomes" id="UP000542125">
    <property type="component" value="Unassembled WGS sequence"/>
</dbReference>
<reference evidence="13 14" key="1">
    <citation type="submission" date="2020-07" db="EMBL/GenBank/DDBJ databases">
        <title>Genomic Encyclopedia of Type Strains, Phase IV (KMG-V): Genome sequencing to study the core and pangenomes of soil and plant-associated prokaryotes.</title>
        <authorList>
            <person name="Whitman W."/>
        </authorList>
    </citation>
    <scope>NUCLEOTIDE SEQUENCE [LARGE SCALE GENOMIC DNA]</scope>
    <source>
        <strain evidence="13 14">SAS40</strain>
    </source>
</reference>
<keyword evidence="14" id="KW-1185">Reference proteome</keyword>
<evidence type="ECO:0000256" key="5">
    <source>
        <dbReference type="ARBA" id="ARBA00022989"/>
    </source>
</evidence>
<keyword evidence="4" id="KW-0812">Transmembrane</keyword>
<keyword evidence="11 13" id="KW-0413">Isomerase</keyword>
<dbReference type="GO" id="GO:0003755">
    <property type="term" value="F:peptidyl-prolyl cis-trans isomerase activity"/>
    <property type="evidence" value="ECO:0007669"/>
    <property type="project" value="UniProtKB-KW"/>
</dbReference>